<dbReference type="InterPro" id="IPR057779">
    <property type="entry name" value="Znf_RING_Vps41"/>
</dbReference>
<evidence type="ECO:0000313" key="4">
    <source>
        <dbReference type="Proteomes" id="UP000030689"/>
    </source>
</evidence>
<keyword evidence="4" id="KW-1185">Reference proteome</keyword>
<dbReference type="Gramene" id="ESQ51052">
    <property type="protein sequence ID" value="ESQ51052"/>
    <property type="gene ID" value="EUTSA_v10023001mg"/>
</dbReference>
<dbReference type="PANTHER" id="PTHR46798:SF17">
    <property type="entry name" value="RING_U-BOX SUPERFAMILY PROTEIN"/>
    <property type="match status" value="1"/>
</dbReference>
<protein>
    <recommendedName>
        <fullName evidence="2">RING-type domain-containing protein</fullName>
    </recommendedName>
</protein>
<dbReference type="InterPro" id="IPR013083">
    <property type="entry name" value="Znf_RING/FYVE/PHD"/>
</dbReference>
<feature type="domain" description="RING-type" evidence="2">
    <location>
        <begin position="38"/>
        <end position="85"/>
    </location>
</feature>
<dbReference type="AlphaFoldDB" id="V4M7R9"/>
<dbReference type="InterPro" id="IPR001841">
    <property type="entry name" value="Znf_RING"/>
</dbReference>
<evidence type="ECO:0000313" key="3">
    <source>
        <dbReference type="EMBL" id="ESQ51052.1"/>
    </source>
</evidence>
<organism evidence="3 4">
    <name type="scientific">Eutrema salsugineum</name>
    <name type="common">Saltwater cress</name>
    <name type="synonym">Sisymbrium salsugineum</name>
    <dbReference type="NCBI Taxonomy" id="72664"/>
    <lineage>
        <taxon>Eukaryota</taxon>
        <taxon>Viridiplantae</taxon>
        <taxon>Streptophyta</taxon>
        <taxon>Embryophyta</taxon>
        <taxon>Tracheophyta</taxon>
        <taxon>Spermatophyta</taxon>
        <taxon>Magnoliopsida</taxon>
        <taxon>eudicotyledons</taxon>
        <taxon>Gunneridae</taxon>
        <taxon>Pentapetalae</taxon>
        <taxon>rosids</taxon>
        <taxon>malvids</taxon>
        <taxon>Brassicales</taxon>
        <taxon>Brassicaceae</taxon>
        <taxon>Eutremeae</taxon>
        <taxon>Eutrema</taxon>
    </lineage>
</organism>
<gene>
    <name evidence="3" type="ORF">EUTSA_v10023001mg</name>
</gene>
<dbReference type="GO" id="GO:0008270">
    <property type="term" value="F:zinc ion binding"/>
    <property type="evidence" value="ECO:0007669"/>
    <property type="project" value="UniProtKB-KW"/>
</dbReference>
<dbReference type="SMART" id="SM00184">
    <property type="entry name" value="RING"/>
    <property type="match status" value="1"/>
</dbReference>
<dbReference type="KEGG" id="eus:EUTSA_v10023001mg"/>
<keyword evidence="1" id="KW-0863">Zinc-finger</keyword>
<dbReference type="SUPFAM" id="SSF57850">
    <property type="entry name" value="RING/U-box"/>
    <property type="match status" value="1"/>
</dbReference>
<accession>V4M7R9</accession>
<dbReference type="EMBL" id="KI517392">
    <property type="protein sequence ID" value="ESQ51052.1"/>
    <property type="molecule type" value="Genomic_DNA"/>
</dbReference>
<evidence type="ECO:0000259" key="2">
    <source>
        <dbReference type="PROSITE" id="PS50089"/>
    </source>
</evidence>
<dbReference type="Pfam" id="PF23555">
    <property type="entry name" value="zf-RING_Vps41"/>
    <property type="match status" value="1"/>
</dbReference>
<dbReference type="InterPro" id="IPR044274">
    <property type="entry name" value="RFI2"/>
</dbReference>
<reference evidence="3 4" key="1">
    <citation type="journal article" date="2013" name="Front. Plant Sci.">
        <title>The Reference Genome of the Halophytic Plant Eutrema salsugineum.</title>
        <authorList>
            <person name="Yang R."/>
            <person name="Jarvis D.E."/>
            <person name="Chen H."/>
            <person name="Beilstein M.A."/>
            <person name="Grimwood J."/>
            <person name="Jenkins J."/>
            <person name="Shu S."/>
            <person name="Prochnik S."/>
            <person name="Xin M."/>
            <person name="Ma C."/>
            <person name="Schmutz J."/>
            <person name="Wing R.A."/>
            <person name="Mitchell-Olds T."/>
            <person name="Schumaker K.S."/>
            <person name="Wang X."/>
        </authorList>
    </citation>
    <scope>NUCLEOTIDE SEQUENCE [LARGE SCALE GENOMIC DNA]</scope>
</reference>
<sequence length="193" mass="21961">MSLESNNVNGRKPFAFDLNLEPVDDDGICYFPENSDPCSVCLEPLVNTNDNHRTLVTLKCGHKFHLDCIGSAFNAKNSMQCPYCKQIEPGQWQYPTHHPIPNISEEDEVSEEEETNIGLEGGQQCQYIEYSFTIPQSSAAGIPQNFIFSSHWITNAGEVRYNMPPNRMIFWSASESGVIRGRHYADHPFYDHR</sequence>
<dbReference type="Proteomes" id="UP000030689">
    <property type="component" value="Unassembled WGS sequence"/>
</dbReference>
<name>V4M7R9_EUTSA</name>
<proteinExistence type="predicted"/>
<dbReference type="PROSITE" id="PS50089">
    <property type="entry name" value="ZF_RING_2"/>
    <property type="match status" value="1"/>
</dbReference>
<dbReference type="GO" id="GO:0004842">
    <property type="term" value="F:ubiquitin-protein transferase activity"/>
    <property type="evidence" value="ECO:0007669"/>
    <property type="project" value="InterPro"/>
</dbReference>
<keyword evidence="1" id="KW-0862">Zinc</keyword>
<evidence type="ECO:0000256" key="1">
    <source>
        <dbReference type="PROSITE-ProRule" id="PRU00175"/>
    </source>
</evidence>
<dbReference type="OMA" id="FSSHWIT"/>
<dbReference type="Gene3D" id="3.30.40.10">
    <property type="entry name" value="Zinc/RING finger domain, C3HC4 (zinc finger)"/>
    <property type="match status" value="1"/>
</dbReference>
<dbReference type="PANTHER" id="PTHR46798">
    <property type="entry name" value="OS09G0511500 PROTEIN"/>
    <property type="match status" value="1"/>
</dbReference>
<keyword evidence="1" id="KW-0479">Metal-binding</keyword>